<dbReference type="EMBL" id="BSXN01001374">
    <property type="protein sequence ID" value="GME72828.1"/>
    <property type="molecule type" value="Genomic_DNA"/>
</dbReference>
<evidence type="ECO:0000313" key="3">
    <source>
        <dbReference type="Proteomes" id="UP001165120"/>
    </source>
</evidence>
<evidence type="ECO:0000256" key="1">
    <source>
        <dbReference type="SAM" id="MobiDB-lite"/>
    </source>
</evidence>
<dbReference type="AlphaFoldDB" id="A0A9W6T2K7"/>
<organism evidence="2 3">
    <name type="scientific">Candida boidinii</name>
    <name type="common">Yeast</name>
    <dbReference type="NCBI Taxonomy" id="5477"/>
    <lineage>
        <taxon>Eukaryota</taxon>
        <taxon>Fungi</taxon>
        <taxon>Dikarya</taxon>
        <taxon>Ascomycota</taxon>
        <taxon>Saccharomycotina</taxon>
        <taxon>Pichiomycetes</taxon>
        <taxon>Pichiales</taxon>
        <taxon>Pichiaceae</taxon>
        <taxon>Ogataea</taxon>
        <taxon>Ogataea/Candida clade</taxon>
    </lineage>
</organism>
<accession>A0A9W6T2K7</accession>
<sequence length="251" mass="28211">MRQLESYENYMSSAQAKNKIYDNDERNIQYSNEKFNTPSLFATEPQSNPQTFFSSSGSQMSQGGGPLSNFQTPQPPVPYTANNPHSQLPFSPPLQQYYPEFNGPQNVIPIQQNISVQTFNQQSQQQQHTQLQSQVFVDSNQKQFQHNQQQPQQHPVATPMANIFTPPQVIFTPPNMNSNSTPSNVTPPNYVALQHDLTNKVTNVATTQSYTPSPQIQQIQGLVYPDSLFPVPDPTVNMNAKYNSNSNTNSN</sequence>
<gene>
    <name evidence="2" type="ORF">Cboi02_000377800</name>
</gene>
<reference evidence="2" key="1">
    <citation type="submission" date="2023-04" db="EMBL/GenBank/DDBJ databases">
        <title>Candida boidinii NBRC 10035.</title>
        <authorList>
            <person name="Ichikawa N."/>
            <person name="Sato H."/>
            <person name="Tonouchi N."/>
        </authorList>
    </citation>
    <scope>NUCLEOTIDE SEQUENCE</scope>
    <source>
        <strain evidence="2">NBRC 10035</strain>
    </source>
</reference>
<dbReference type="Proteomes" id="UP001165120">
    <property type="component" value="Unassembled WGS sequence"/>
</dbReference>
<evidence type="ECO:0000313" key="2">
    <source>
        <dbReference type="EMBL" id="GME72828.1"/>
    </source>
</evidence>
<name>A0A9W6T2K7_CANBO</name>
<protein>
    <submittedName>
        <fullName evidence="2">Unnamed protein product</fullName>
    </submittedName>
</protein>
<comment type="caution">
    <text evidence="2">The sequence shown here is derived from an EMBL/GenBank/DDBJ whole genome shotgun (WGS) entry which is preliminary data.</text>
</comment>
<proteinExistence type="predicted"/>
<keyword evidence="3" id="KW-1185">Reference proteome</keyword>
<feature type="compositionally biased region" description="Polar residues" evidence="1">
    <location>
        <begin position="38"/>
        <end position="53"/>
    </location>
</feature>
<feature type="region of interest" description="Disordered" evidence="1">
    <location>
        <begin position="38"/>
        <end position="84"/>
    </location>
</feature>